<evidence type="ECO:0000256" key="5">
    <source>
        <dbReference type="ARBA" id="ARBA00022692"/>
    </source>
</evidence>
<protein>
    <submittedName>
        <fullName evidence="9">MFS transporter</fullName>
    </submittedName>
</protein>
<organism evidence="9 10">
    <name type="scientific">Pontiella agarivorans</name>
    <dbReference type="NCBI Taxonomy" id="3038953"/>
    <lineage>
        <taxon>Bacteria</taxon>
        <taxon>Pseudomonadati</taxon>
        <taxon>Kiritimatiellota</taxon>
        <taxon>Kiritimatiellia</taxon>
        <taxon>Kiritimatiellales</taxon>
        <taxon>Pontiellaceae</taxon>
        <taxon>Pontiella</taxon>
    </lineage>
</organism>
<feature type="transmembrane region" description="Helical" evidence="8">
    <location>
        <begin position="99"/>
        <end position="119"/>
    </location>
</feature>
<comment type="similarity">
    <text evidence="2">Belongs to the sodium:galactoside symporter (TC 2.A.2) family.</text>
</comment>
<feature type="transmembrane region" description="Helical" evidence="8">
    <location>
        <begin position="293"/>
        <end position="317"/>
    </location>
</feature>
<evidence type="ECO:0000256" key="4">
    <source>
        <dbReference type="ARBA" id="ARBA00022475"/>
    </source>
</evidence>
<name>A0ABU5N272_9BACT</name>
<sequence length="570" mass="64499">MSEKPEHEKKQGREASIQSEDRVLLHQKVAYGLGVVSDHFANVSIVYLFFLPFFNDFLKVPASIVTGALALARLWDAISDPLVGSISDKWTSKFGRRKPFVITGAILTGLFYPVIWLASPDWNQSVVVAYLVGALLLFFTFYSVFSVPYESLGTELTADYNERTNIFVVRSYMNQFGNIGLSWLFPLATWLALQPWVGGDINGVRLVSILVAVIVISTGVLPGIFCKERYRKIAQEEQKKKKASFKEGFMDLLKNTQLMIVIGIICTYLLAIMSAGALGYYVNVYYIFDGDRFAGTVLGGVEGTLRVVYSLFAAYAIKRMADKFDKHRLMSWCVITMLISLVGLYFSLIPGRPLLALVTRPLWAIGEVGFWILIISMRADVCDWDEYRTGRRREGIISATTNWFTKSAMTLAAVLSGLLIQFAVGLDNKIEDETVLTRIEEKAQEQFEAMSEGERAGQKAEHNVFVRMFKAFPDDGSGRSLEMRVTDAMFYEGDVPEVTVHLLRSQMEQEVIMEQQDEGMLFRMRFFFVLPKFIALAIAYLLLQKYKLSHEKMMEIRAELEERRGKAVAS</sequence>
<evidence type="ECO:0000256" key="3">
    <source>
        <dbReference type="ARBA" id="ARBA00022448"/>
    </source>
</evidence>
<evidence type="ECO:0000256" key="2">
    <source>
        <dbReference type="ARBA" id="ARBA00009617"/>
    </source>
</evidence>
<dbReference type="RefSeq" id="WP_322610303.1">
    <property type="nucleotide sequence ID" value="NZ_JARVCO010000012.1"/>
</dbReference>
<keyword evidence="10" id="KW-1185">Reference proteome</keyword>
<dbReference type="PANTHER" id="PTHR11328">
    <property type="entry name" value="MAJOR FACILITATOR SUPERFAMILY DOMAIN-CONTAINING PROTEIN"/>
    <property type="match status" value="1"/>
</dbReference>
<keyword evidence="4" id="KW-1003">Cell membrane</keyword>
<evidence type="ECO:0000313" key="10">
    <source>
        <dbReference type="Proteomes" id="UP001290861"/>
    </source>
</evidence>
<dbReference type="InterPro" id="IPR036259">
    <property type="entry name" value="MFS_trans_sf"/>
</dbReference>
<feature type="transmembrane region" description="Helical" evidence="8">
    <location>
        <begin position="403"/>
        <end position="424"/>
    </location>
</feature>
<dbReference type="InterPro" id="IPR039672">
    <property type="entry name" value="MFS_2"/>
</dbReference>
<keyword evidence="3" id="KW-0813">Transport</keyword>
<comment type="subcellular location">
    <subcellularLocation>
        <location evidence="1">Cell membrane</location>
        <topology evidence="1">Multi-pass membrane protein</topology>
    </subcellularLocation>
</comment>
<feature type="transmembrane region" description="Helical" evidence="8">
    <location>
        <begin position="176"/>
        <end position="197"/>
    </location>
</feature>
<feature type="transmembrane region" description="Helical" evidence="8">
    <location>
        <begin position="258"/>
        <end position="281"/>
    </location>
</feature>
<dbReference type="PROSITE" id="PS00872">
    <property type="entry name" value="NA_GALACTOSIDE_SYMP"/>
    <property type="match status" value="1"/>
</dbReference>
<evidence type="ECO:0000313" key="9">
    <source>
        <dbReference type="EMBL" id="MDZ8120529.1"/>
    </source>
</evidence>
<gene>
    <name evidence="9" type="ORF">P9H32_18020</name>
</gene>
<evidence type="ECO:0000256" key="7">
    <source>
        <dbReference type="ARBA" id="ARBA00023136"/>
    </source>
</evidence>
<feature type="transmembrane region" description="Helical" evidence="8">
    <location>
        <begin position="125"/>
        <end position="145"/>
    </location>
</feature>
<feature type="transmembrane region" description="Helical" evidence="8">
    <location>
        <begin position="526"/>
        <end position="543"/>
    </location>
</feature>
<dbReference type="PANTHER" id="PTHR11328:SF24">
    <property type="entry name" value="MAJOR FACILITATOR SUPERFAMILY (MFS) PROFILE DOMAIN-CONTAINING PROTEIN"/>
    <property type="match status" value="1"/>
</dbReference>
<evidence type="ECO:0000256" key="6">
    <source>
        <dbReference type="ARBA" id="ARBA00022989"/>
    </source>
</evidence>
<feature type="transmembrane region" description="Helical" evidence="8">
    <location>
        <begin position="203"/>
        <end position="225"/>
    </location>
</feature>
<dbReference type="SUPFAM" id="SSF103473">
    <property type="entry name" value="MFS general substrate transporter"/>
    <property type="match status" value="1"/>
</dbReference>
<evidence type="ECO:0000256" key="1">
    <source>
        <dbReference type="ARBA" id="ARBA00004651"/>
    </source>
</evidence>
<proteinExistence type="inferred from homology"/>
<feature type="transmembrane region" description="Helical" evidence="8">
    <location>
        <begin position="329"/>
        <end position="349"/>
    </location>
</feature>
<dbReference type="Proteomes" id="UP001290861">
    <property type="component" value="Unassembled WGS sequence"/>
</dbReference>
<dbReference type="Pfam" id="PF13347">
    <property type="entry name" value="MFS_2"/>
    <property type="match status" value="1"/>
</dbReference>
<keyword evidence="7 8" id="KW-0472">Membrane</keyword>
<dbReference type="InterPro" id="IPR018043">
    <property type="entry name" value="Na/Gal_symport_CS"/>
</dbReference>
<evidence type="ECO:0000256" key="8">
    <source>
        <dbReference type="SAM" id="Phobius"/>
    </source>
</evidence>
<feature type="transmembrane region" description="Helical" evidence="8">
    <location>
        <begin position="361"/>
        <end position="382"/>
    </location>
</feature>
<reference evidence="9 10" key="1">
    <citation type="journal article" date="2024" name="Appl. Environ. Microbiol.">
        <title>Pontiella agarivorans sp. nov., a novel marine anaerobic bacterium capable of degrading macroalgal polysaccharides and fixing nitrogen.</title>
        <authorList>
            <person name="Liu N."/>
            <person name="Kivenson V."/>
            <person name="Peng X."/>
            <person name="Cui Z."/>
            <person name="Lankiewicz T.S."/>
            <person name="Gosselin K.M."/>
            <person name="English C.J."/>
            <person name="Blair E.M."/>
            <person name="O'Malley M.A."/>
            <person name="Valentine D.L."/>
        </authorList>
    </citation>
    <scope>NUCLEOTIDE SEQUENCE [LARGE SCALE GENOMIC DNA]</scope>
    <source>
        <strain evidence="9 10">NLcol2</strain>
    </source>
</reference>
<keyword evidence="6 8" id="KW-1133">Transmembrane helix</keyword>
<keyword evidence="5 8" id="KW-0812">Transmembrane</keyword>
<dbReference type="EMBL" id="JARVCO010000012">
    <property type="protein sequence ID" value="MDZ8120529.1"/>
    <property type="molecule type" value="Genomic_DNA"/>
</dbReference>
<dbReference type="Gene3D" id="1.20.1250.20">
    <property type="entry name" value="MFS general substrate transporter like domains"/>
    <property type="match status" value="1"/>
</dbReference>
<comment type="caution">
    <text evidence="9">The sequence shown here is derived from an EMBL/GenBank/DDBJ whole genome shotgun (WGS) entry which is preliminary data.</text>
</comment>
<accession>A0ABU5N272</accession>